<evidence type="ECO:0000259" key="4">
    <source>
        <dbReference type="Pfam" id="PF00326"/>
    </source>
</evidence>
<proteinExistence type="predicted"/>
<dbReference type="InterPro" id="IPR050261">
    <property type="entry name" value="FrsA_esterase"/>
</dbReference>
<feature type="compositionally biased region" description="Low complexity" evidence="2">
    <location>
        <begin position="47"/>
        <end position="60"/>
    </location>
</feature>
<dbReference type="OrthoDB" id="9805123at2"/>
<dbReference type="AlphaFoldDB" id="A0A1C3EQK5"/>
<keyword evidence="6" id="KW-1185">Reference proteome</keyword>
<evidence type="ECO:0000256" key="1">
    <source>
        <dbReference type="ARBA" id="ARBA00022801"/>
    </source>
</evidence>
<feature type="compositionally biased region" description="Low complexity" evidence="2">
    <location>
        <begin position="70"/>
        <end position="91"/>
    </location>
</feature>
<dbReference type="GO" id="GO:0006508">
    <property type="term" value="P:proteolysis"/>
    <property type="evidence" value="ECO:0007669"/>
    <property type="project" value="InterPro"/>
</dbReference>
<sequence length="394" mass="41842">MSGCFVILLLAFLCIVQGCSSQAGKSPATAGGSASEKKQQVAQSQEPATTPPVATQAPPATSDPLPTSDPQPQSQAARPEPSAASEAVVMTPAPPPAVNPQAVADSPATVTASPDAATNKFNEARKKLQTKIVSEIPRSGPPEVPPKSSPFQLIRYTSPVGNLAAYVTKDPRDGKRHPAIIWITGGDSNEIGDVWSPADRDFDQSASAFRKAGIVMMFPSLRGGNDNPGVREGFLGEVDDILAATDHLAKLPYVDPQQIYLGGHSTGGTLVMLVGAASDRYRAIFALGPVAFANQYDGEYVYGDTSNRTEVVVRSPSFWLDSIQSPMYVIEGDTGGNWNTIRSMLKKNKNPQIHFLKIPRKTHFSVIGPVAEKLAPQIIAGQVTLTEEDAEAIK</sequence>
<comment type="caution">
    <text evidence="5">The sequence shown here is derived from an EMBL/GenBank/DDBJ whole genome shotgun (WGS) entry which is preliminary data.</text>
</comment>
<evidence type="ECO:0000313" key="5">
    <source>
        <dbReference type="EMBL" id="ODA35527.1"/>
    </source>
</evidence>
<gene>
    <name evidence="5" type="ORF">A6X21_17135</name>
</gene>
<feature type="domain" description="Peptidase S9 prolyl oligopeptidase catalytic" evidence="4">
    <location>
        <begin position="202"/>
        <end position="332"/>
    </location>
</feature>
<dbReference type="EMBL" id="LYDR01000033">
    <property type="protein sequence ID" value="ODA35527.1"/>
    <property type="molecule type" value="Genomic_DNA"/>
</dbReference>
<dbReference type="GO" id="GO:0008236">
    <property type="term" value="F:serine-type peptidase activity"/>
    <property type="evidence" value="ECO:0007669"/>
    <property type="project" value="InterPro"/>
</dbReference>
<dbReference type="PANTHER" id="PTHR22946:SF9">
    <property type="entry name" value="POLYKETIDE TRANSFERASE AF380"/>
    <property type="match status" value="1"/>
</dbReference>
<feature type="chain" id="PRO_5008673318" evidence="3">
    <location>
        <begin position="24"/>
        <end position="394"/>
    </location>
</feature>
<dbReference type="STRING" id="1841610.A6X21_17135"/>
<organism evidence="5 6">
    <name type="scientific">Planctopirus hydrillae</name>
    <dbReference type="NCBI Taxonomy" id="1841610"/>
    <lineage>
        <taxon>Bacteria</taxon>
        <taxon>Pseudomonadati</taxon>
        <taxon>Planctomycetota</taxon>
        <taxon>Planctomycetia</taxon>
        <taxon>Planctomycetales</taxon>
        <taxon>Planctomycetaceae</taxon>
        <taxon>Planctopirus</taxon>
    </lineage>
</organism>
<dbReference type="Gene3D" id="3.40.50.1820">
    <property type="entry name" value="alpha/beta hydrolase"/>
    <property type="match status" value="1"/>
</dbReference>
<dbReference type="InterPro" id="IPR001375">
    <property type="entry name" value="Peptidase_S9_cat"/>
</dbReference>
<dbReference type="Proteomes" id="UP000094828">
    <property type="component" value="Unassembled WGS sequence"/>
</dbReference>
<accession>A0A1C3EQK5</accession>
<evidence type="ECO:0000256" key="2">
    <source>
        <dbReference type="SAM" id="MobiDB-lite"/>
    </source>
</evidence>
<name>A0A1C3EQK5_9PLAN</name>
<dbReference type="PANTHER" id="PTHR22946">
    <property type="entry name" value="DIENELACTONE HYDROLASE DOMAIN-CONTAINING PROTEIN-RELATED"/>
    <property type="match status" value="1"/>
</dbReference>
<evidence type="ECO:0000313" key="6">
    <source>
        <dbReference type="Proteomes" id="UP000094828"/>
    </source>
</evidence>
<evidence type="ECO:0000256" key="3">
    <source>
        <dbReference type="SAM" id="SignalP"/>
    </source>
</evidence>
<dbReference type="RefSeq" id="WP_068846012.1">
    <property type="nucleotide sequence ID" value="NZ_LYDR01000033.1"/>
</dbReference>
<feature type="signal peptide" evidence="3">
    <location>
        <begin position="1"/>
        <end position="23"/>
    </location>
</feature>
<dbReference type="GO" id="GO:0052689">
    <property type="term" value="F:carboxylic ester hydrolase activity"/>
    <property type="evidence" value="ECO:0007669"/>
    <property type="project" value="UniProtKB-ARBA"/>
</dbReference>
<protein>
    <submittedName>
        <fullName evidence="5">Peptidase</fullName>
    </submittedName>
</protein>
<dbReference type="InterPro" id="IPR029058">
    <property type="entry name" value="AB_hydrolase_fold"/>
</dbReference>
<dbReference type="Pfam" id="PF00326">
    <property type="entry name" value="Peptidase_S9"/>
    <property type="match status" value="1"/>
</dbReference>
<feature type="region of interest" description="Disordered" evidence="2">
    <location>
        <begin position="24"/>
        <end position="117"/>
    </location>
</feature>
<reference evidence="5 6" key="1">
    <citation type="submission" date="2016-05" db="EMBL/GenBank/DDBJ databases">
        <title>Genomic and physiological characterization of Planctopirus sp. isolated from fresh water lake.</title>
        <authorList>
            <person name="Subhash Y."/>
            <person name="Ramana C."/>
        </authorList>
    </citation>
    <scope>NUCLEOTIDE SEQUENCE [LARGE SCALE GENOMIC DNA]</scope>
    <source>
        <strain evidence="5 6">JC280</strain>
    </source>
</reference>
<dbReference type="SUPFAM" id="SSF53474">
    <property type="entry name" value="alpha/beta-Hydrolases"/>
    <property type="match status" value="1"/>
</dbReference>
<keyword evidence="1" id="KW-0378">Hydrolase</keyword>
<keyword evidence="3" id="KW-0732">Signal</keyword>